<dbReference type="RefSeq" id="WP_141812518.1">
    <property type="nucleotide sequence ID" value="NZ_VFPG01000002.1"/>
</dbReference>
<dbReference type="Proteomes" id="UP000316331">
    <property type="component" value="Unassembled WGS sequence"/>
</dbReference>
<reference evidence="1 2" key="1">
    <citation type="submission" date="2019-06" db="EMBL/GenBank/DDBJ databases">
        <title>Sequencing the genomes of 1000 actinobacteria strains.</title>
        <authorList>
            <person name="Klenk H.-P."/>
        </authorList>
    </citation>
    <scope>NUCLEOTIDE SEQUENCE [LARGE SCALE GENOMIC DNA]</scope>
    <source>
        <strain evidence="1 2">DSM 103495</strain>
    </source>
</reference>
<dbReference type="SUPFAM" id="SSF140453">
    <property type="entry name" value="EsxAB dimer-like"/>
    <property type="match status" value="1"/>
</dbReference>
<dbReference type="InterPro" id="IPR036689">
    <property type="entry name" value="ESAT-6-like_sf"/>
</dbReference>
<evidence type="ECO:0000313" key="2">
    <source>
        <dbReference type="Proteomes" id="UP000316331"/>
    </source>
</evidence>
<name>A0A543EWD4_9NOCA</name>
<keyword evidence="2" id="KW-1185">Reference proteome</keyword>
<evidence type="ECO:0000313" key="1">
    <source>
        <dbReference type="EMBL" id="TQM25881.1"/>
    </source>
</evidence>
<evidence type="ECO:0008006" key="3">
    <source>
        <dbReference type="Google" id="ProtNLM"/>
    </source>
</evidence>
<comment type="caution">
    <text evidence="1">The sequence shown here is derived from an EMBL/GenBank/DDBJ whole genome shotgun (WGS) entry which is preliminary data.</text>
</comment>
<dbReference type="InterPro" id="IPR038332">
    <property type="entry name" value="PPE_sf"/>
</dbReference>
<organism evidence="1 2">
    <name type="scientific">Nocardia bhagyanarayanae</name>
    <dbReference type="NCBI Taxonomy" id="1215925"/>
    <lineage>
        <taxon>Bacteria</taxon>
        <taxon>Bacillati</taxon>
        <taxon>Actinomycetota</taxon>
        <taxon>Actinomycetes</taxon>
        <taxon>Mycobacteriales</taxon>
        <taxon>Nocardiaceae</taxon>
        <taxon>Nocardia</taxon>
    </lineage>
</organism>
<dbReference type="AlphaFoldDB" id="A0A543EWD4"/>
<proteinExistence type="predicted"/>
<dbReference type="Gene3D" id="1.20.1260.20">
    <property type="entry name" value="PPE superfamily"/>
    <property type="match status" value="1"/>
</dbReference>
<gene>
    <name evidence="1" type="ORF">FB390_6049</name>
</gene>
<dbReference type="EMBL" id="VFPG01000002">
    <property type="protein sequence ID" value="TQM25881.1"/>
    <property type="molecule type" value="Genomic_DNA"/>
</dbReference>
<sequence>MSTTIGDWLNEHTAGFDDQPKPDNPLIAEGTDYREEYFQEDVFWLSNVGLEKDEETGVPGVLDGTIAGDAWEAYSNLRNGDTFSAITGGISAGVTVADAFYDPFGFVGDQIAGWMLTHCEPYRKILDALAGNDEMVGAYAETWSNIAQELTTMSQDWKKGVEKDIATWTGSAGDAYRNRATALIDQILGAGGVAASLGETMKTASEIVKAFRKMIQDICTSLAGALIGYTIELALTLGAGSFHVISAVMARFARDSIKISTLLADMAKAFYDLNTLSQAVTGVINALLGQENQPQQPA</sequence>
<dbReference type="OrthoDB" id="5069709at2"/>
<accession>A0A543EWD4</accession>
<protein>
    <recommendedName>
        <fullName evidence="3">Type VII secretion system (Wss) protein ESAT-6</fullName>
    </recommendedName>
</protein>